<keyword evidence="6 8" id="KW-1133">Transmembrane helix</keyword>
<gene>
    <name evidence="9" type="ORF">COU89_02855</name>
</gene>
<keyword evidence="5 8" id="KW-0812">Transmembrane</keyword>
<reference evidence="10" key="1">
    <citation type="submission" date="2017-09" db="EMBL/GenBank/DDBJ databases">
        <title>Depth-based differentiation of microbial function through sediment-hosted aquifers and enrichment of novel symbionts in the deep terrestrial subsurface.</title>
        <authorList>
            <person name="Probst A.J."/>
            <person name="Ladd B."/>
            <person name="Jarett J.K."/>
            <person name="Geller-Mcgrath D.E."/>
            <person name="Sieber C.M.K."/>
            <person name="Emerson J.B."/>
            <person name="Anantharaman K."/>
            <person name="Thomas B.C."/>
            <person name="Malmstrom R."/>
            <person name="Stieglmeier M."/>
            <person name="Klingl A."/>
            <person name="Woyke T."/>
            <person name="Ryan C.M."/>
            <person name="Banfield J.F."/>
        </authorList>
    </citation>
    <scope>NUCLEOTIDE SEQUENCE [LARGE SCALE GENOMIC DNA]</scope>
</reference>
<evidence type="ECO:0000256" key="2">
    <source>
        <dbReference type="ARBA" id="ARBA00022475"/>
    </source>
</evidence>
<keyword evidence="4" id="KW-0808">Transferase</keyword>
<name>A0A2M8KUB9_9BACT</name>
<evidence type="ECO:0000256" key="4">
    <source>
        <dbReference type="ARBA" id="ARBA00022679"/>
    </source>
</evidence>
<feature type="transmembrane region" description="Helical" evidence="8">
    <location>
        <begin position="70"/>
        <end position="91"/>
    </location>
</feature>
<organism evidence="9 10">
    <name type="scientific">Candidatus Roizmanbacteria bacterium CG10_big_fil_rev_8_21_14_0_10_45_7</name>
    <dbReference type="NCBI Taxonomy" id="1974854"/>
    <lineage>
        <taxon>Bacteria</taxon>
        <taxon>Candidatus Roizmaniibacteriota</taxon>
    </lineage>
</organism>
<evidence type="ECO:0000256" key="3">
    <source>
        <dbReference type="ARBA" id="ARBA00022676"/>
    </source>
</evidence>
<evidence type="ECO:0000256" key="7">
    <source>
        <dbReference type="ARBA" id="ARBA00023136"/>
    </source>
</evidence>
<evidence type="ECO:0000256" key="6">
    <source>
        <dbReference type="ARBA" id="ARBA00022989"/>
    </source>
</evidence>
<evidence type="ECO:0000313" key="9">
    <source>
        <dbReference type="EMBL" id="PJE63525.1"/>
    </source>
</evidence>
<feature type="transmembrane region" description="Helical" evidence="8">
    <location>
        <begin position="192"/>
        <end position="212"/>
    </location>
</feature>
<feature type="transmembrane region" description="Helical" evidence="8">
    <location>
        <begin position="275"/>
        <end position="297"/>
    </location>
</feature>
<dbReference type="PANTHER" id="PTHR33908:SF11">
    <property type="entry name" value="MEMBRANE PROTEIN"/>
    <property type="match status" value="1"/>
</dbReference>
<sequence length="465" mass="52303">MLSVLTVGFLLRLILLNHYPFFTDEAIYTYWARSIYDGSLSPFIPLFDGKTVLFVWATSALIALKVPVMLAGRIVSALSFLGTGYFVFHIAKRLIPGRERLALVLYALNPFALFFERMAIMDPLMTTGVMASVYYFIELLHAHKKRVLYAAGTGLLLALAFLTKPTAQILFFYGAALLPLLLLRKKITVIESALIVLPTIGAFLLMATSSGYDAYRHKNMEFVYSLDTHYMILLRNGMSNYVRLGSELLWFMSPLIGIPLIMGMWYAFKKKSYELIAITVFVIGSYIGLCMIGKVIFSRHLFFLVPFISLLMAAGLGAAYPDKKILLYLLFGYFVINNTLLILDTPNAFLGTQDRDHYVTGTASGYGIPESAAYVKQKIGDDQALVIPLQNFGNFPYTYDFMLAGSPNITVVGAWKKEEAQEIITQYPGRQTYLFFNHSNTEKPSNATKTFWRPRSKSGITVLRL</sequence>
<dbReference type="EMBL" id="PFEE01000061">
    <property type="protein sequence ID" value="PJE63525.1"/>
    <property type="molecule type" value="Genomic_DNA"/>
</dbReference>
<comment type="caution">
    <text evidence="9">The sequence shown here is derived from an EMBL/GenBank/DDBJ whole genome shotgun (WGS) entry which is preliminary data.</text>
</comment>
<dbReference type="PANTHER" id="PTHR33908">
    <property type="entry name" value="MANNOSYLTRANSFERASE YKCB-RELATED"/>
    <property type="match status" value="1"/>
</dbReference>
<evidence type="ECO:0000256" key="1">
    <source>
        <dbReference type="ARBA" id="ARBA00004651"/>
    </source>
</evidence>
<evidence type="ECO:0000256" key="8">
    <source>
        <dbReference type="SAM" id="Phobius"/>
    </source>
</evidence>
<accession>A0A2M8KUB9</accession>
<feature type="transmembrane region" description="Helical" evidence="8">
    <location>
        <begin position="248"/>
        <end position="268"/>
    </location>
</feature>
<dbReference type="Proteomes" id="UP000231569">
    <property type="component" value="Unassembled WGS sequence"/>
</dbReference>
<keyword evidence="2" id="KW-1003">Cell membrane</keyword>
<dbReference type="InterPro" id="IPR050297">
    <property type="entry name" value="LipidA_mod_glycosyltrf_83"/>
</dbReference>
<evidence type="ECO:0000256" key="5">
    <source>
        <dbReference type="ARBA" id="ARBA00022692"/>
    </source>
</evidence>
<evidence type="ECO:0000313" key="10">
    <source>
        <dbReference type="Proteomes" id="UP000231569"/>
    </source>
</evidence>
<feature type="transmembrane region" description="Helical" evidence="8">
    <location>
        <begin position="169"/>
        <end position="185"/>
    </location>
</feature>
<keyword evidence="7 8" id="KW-0472">Membrane</keyword>
<dbReference type="AlphaFoldDB" id="A0A2M8KUB9"/>
<keyword evidence="3" id="KW-0328">Glycosyltransferase</keyword>
<feature type="transmembrane region" description="Helical" evidence="8">
    <location>
        <begin position="303"/>
        <end position="320"/>
    </location>
</feature>
<dbReference type="GO" id="GO:0005886">
    <property type="term" value="C:plasma membrane"/>
    <property type="evidence" value="ECO:0007669"/>
    <property type="project" value="UniProtKB-SubCell"/>
</dbReference>
<feature type="transmembrane region" description="Helical" evidence="8">
    <location>
        <begin position="325"/>
        <end position="343"/>
    </location>
</feature>
<dbReference type="GO" id="GO:0016763">
    <property type="term" value="F:pentosyltransferase activity"/>
    <property type="evidence" value="ECO:0007669"/>
    <property type="project" value="TreeGrafter"/>
</dbReference>
<protein>
    <submittedName>
        <fullName evidence="9">Uncharacterized protein</fullName>
    </submittedName>
</protein>
<proteinExistence type="predicted"/>
<comment type="subcellular location">
    <subcellularLocation>
        <location evidence="1">Cell membrane</location>
        <topology evidence="1">Multi-pass membrane protein</topology>
    </subcellularLocation>
</comment>
<dbReference type="GO" id="GO:0009103">
    <property type="term" value="P:lipopolysaccharide biosynthetic process"/>
    <property type="evidence" value="ECO:0007669"/>
    <property type="project" value="UniProtKB-ARBA"/>
</dbReference>